<evidence type="ECO:0000256" key="7">
    <source>
        <dbReference type="ARBA" id="ARBA00023054"/>
    </source>
</evidence>
<proteinExistence type="predicted"/>
<feature type="region of interest" description="Disordered" evidence="10">
    <location>
        <begin position="645"/>
        <end position="680"/>
    </location>
</feature>
<feature type="region of interest" description="Disordered" evidence="10">
    <location>
        <begin position="697"/>
        <end position="739"/>
    </location>
</feature>
<evidence type="ECO:0000256" key="5">
    <source>
        <dbReference type="ARBA" id="ARBA00022490"/>
    </source>
</evidence>
<organism evidence="12">
    <name type="scientific">Rhipicephalus microplus</name>
    <name type="common">Cattle tick</name>
    <name type="synonym">Boophilus microplus</name>
    <dbReference type="NCBI Taxonomy" id="6941"/>
    <lineage>
        <taxon>Eukaryota</taxon>
        <taxon>Metazoa</taxon>
        <taxon>Ecdysozoa</taxon>
        <taxon>Arthropoda</taxon>
        <taxon>Chelicerata</taxon>
        <taxon>Arachnida</taxon>
        <taxon>Acari</taxon>
        <taxon>Parasitiformes</taxon>
        <taxon>Ixodida</taxon>
        <taxon>Ixodoidea</taxon>
        <taxon>Ixodidae</taxon>
        <taxon>Rhipicephalinae</taxon>
        <taxon>Rhipicephalus</taxon>
        <taxon>Boophilus</taxon>
    </lineage>
</organism>
<evidence type="ECO:0000256" key="10">
    <source>
        <dbReference type="SAM" id="MobiDB-lite"/>
    </source>
</evidence>
<keyword evidence="8" id="KW-0143">Chaperone</keyword>
<evidence type="ECO:0000256" key="9">
    <source>
        <dbReference type="ARBA" id="ARBA00023242"/>
    </source>
</evidence>
<evidence type="ECO:0000313" key="12">
    <source>
        <dbReference type="EMBL" id="NOV38871.1"/>
    </source>
</evidence>
<dbReference type="GO" id="GO:0016605">
    <property type="term" value="C:PML body"/>
    <property type="evidence" value="ECO:0007669"/>
    <property type="project" value="TreeGrafter"/>
</dbReference>
<dbReference type="Gene3D" id="1.20.58.2170">
    <property type="match status" value="1"/>
</dbReference>
<keyword evidence="4" id="KW-0158">Chromosome</keyword>
<keyword evidence="7" id="KW-0175">Coiled coil</keyword>
<dbReference type="GO" id="GO:0042393">
    <property type="term" value="F:histone binding"/>
    <property type="evidence" value="ECO:0007669"/>
    <property type="project" value="InterPro"/>
</dbReference>
<dbReference type="AlphaFoldDB" id="A0A6M2D066"/>
<keyword evidence="6" id="KW-0053">Apoptosis</keyword>
<feature type="region of interest" description="Disordered" evidence="10">
    <location>
        <begin position="497"/>
        <end position="623"/>
    </location>
</feature>
<dbReference type="GO" id="GO:0006915">
    <property type="term" value="P:apoptotic process"/>
    <property type="evidence" value="ECO:0007669"/>
    <property type="project" value="UniProtKB-KW"/>
</dbReference>
<feature type="compositionally biased region" description="Basic and acidic residues" evidence="10">
    <location>
        <begin position="591"/>
        <end position="612"/>
    </location>
</feature>
<evidence type="ECO:0000256" key="1">
    <source>
        <dbReference type="ARBA" id="ARBA00004123"/>
    </source>
</evidence>
<dbReference type="InterPro" id="IPR046378">
    <property type="entry name" value="DAXX_histone-bd"/>
</dbReference>
<keyword evidence="9" id="KW-0539">Nucleus</keyword>
<dbReference type="InterPro" id="IPR038298">
    <property type="entry name" value="Daxx_N_sf"/>
</dbReference>
<evidence type="ECO:0000256" key="8">
    <source>
        <dbReference type="ARBA" id="ARBA00023186"/>
    </source>
</evidence>
<feature type="domain" description="Daxx histone-binding" evidence="11">
    <location>
        <begin position="403"/>
        <end position="488"/>
    </location>
</feature>
<dbReference type="GO" id="GO:0042981">
    <property type="term" value="P:regulation of apoptotic process"/>
    <property type="evidence" value="ECO:0007669"/>
    <property type="project" value="TreeGrafter"/>
</dbReference>
<dbReference type="GO" id="GO:0005737">
    <property type="term" value="C:cytoplasm"/>
    <property type="evidence" value="ECO:0007669"/>
    <property type="project" value="UniProtKB-SubCell"/>
</dbReference>
<sequence length="739" mass="82540">MSENMEKPLQPDKVEVIVISDDDDMAPETLCRMSLGIEEPDIETDSPGPSGTAIMDIETDSPGPSGTAKVDIETDSPGPSGTAKVLITPLPVVEGETFNRDEYEIPPRLMQMSDQSSKSVQQFLDLCMPRVTERDRPLILQKIKELLNRTNLHYLVSEQFRDTVASLLRSVQENKSRSNVYLRIKDLADKLQIHLEKKTFTGTSEEDTSGFDSLASQSTLAASLSSASSSVPPGSSWVARNEIPSVAVVEESSAYESVGRNHEGRWSNGVDVTGETSGTSQLSKKQRWIRHCIRKLEKHLYKYNKVIKKLSLKEVDFNSDDAESAYVLKGRFEKKAVAVWRKLCSLQQRHASTGREREKKFHYEGTRYAEINVMVENLINRRRRHDRVFPDFKDVLDVVHSGNRAHKLGLSAKDEERLAEDVFKGVGRELQKRRQKDELSDALAYLEDCPCEDFSDDPALDDEELLEKLETNAEVSQMKLNEVMEVYVAKQVELEREAQEREQDNGDVSAHPSESDESEDADEDEEEYDEDEDEGEGEDESEDEDEGEDEGEDEDEDEGEDEDEEENVEEEDEDYSRHSIDISPAESVFEQNKKKLDSKNICDSSSSKDHSHGAYSQVEDNDYDEVECAGPSQLVVVLRDVFENEQSSRQAEAQEVGAEGSTLPADEPGQGTSSAEGAVAEGSTACSGLLLLPMMPSASSAASEMDRKRSLQPATPHDIITIASDDEEEEEPAAKMPKL</sequence>
<accession>A0A6M2D066</accession>
<dbReference type="PANTHER" id="PTHR12766">
    <property type="entry name" value="DEATH DOMAIN-ASSOCIATED PROTEIN 6 DAXX"/>
    <property type="match status" value="1"/>
</dbReference>
<evidence type="ECO:0000256" key="6">
    <source>
        <dbReference type="ARBA" id="ARBA00022703"/>
    </source>
</evidence>
<evidence type="ECO:0000259" key="11">
    <source>
        <dbReference type="Pfam" id="PF20920"/>
    </source>
</evidence>
<feature type="compositionally biased region" description="Acidic residues" evidence="10">
    <location>
        <begin position="515"/>
        <end position="574"/>
    </location>
</feature>
<dbReference type="GO" id="GO:0005694">
    <property type="term" value="C:chromosome"/>
    <property type="evidence" value="ECO:0007669"/>
    <property type="project" value="UniProtKB-SubCell"/>
</dbReference>
<dbReference type="CDD" id="cd13150">
    <property type="entry name" value="DAXX_histone_binding"/>
    <property type="match status" value="1"/>
</dbReference>
<dbReference type="Pfam" id="PF20920">
    <property type="entry name" value="DAXX_hist_bd"/>
    <property type="match status" value="1"/>
</dbReference>
<feature type="region of interest" description="Disordered" evidence="10">
    <location>
        <begin position="34"/>
        <end position="68"/>
    </location>
</feature>
<keyword evidence="5" id="KW-0963">Cytoplasm</keyword>
<dbReference type="GO" id="GO:0006334">
    <property type="term" value="P:nucleosome assembly"/>
    <property type="evidence" value="ECO:0007669"/>
    <property type="project" value="TreeGrafter"/>
</dbReference>
<dbReference type="EMBL" id="GHWJ01006134">
    <property type="protein sequence ID" value="NOV38871.1"/>
    <property type="molecule type" value="Transcribed_RNA"/>
</dbReference>
<dbReference type="InterPro" id="IPR046426">
    <property type="entry name" value="DAXX_histone-bd_sf"/>
</dbReference>
<evidence type="ECO:0000256" key="4">
    <source>
        <dbReference type="ARBA" id="ARBA00022454"/>
    </source>
</evidence>
<dbReference type="GO" id="GO:0050681">
    <property type="term" value="F:nuclear androgen receptor binding"/>
    <property type="evidence" value="ECO:0007669"/>
    <property type="project" value="TreeGrafter"/>
</dbReference>
<dbReference type="GO" id="GO:0003714">
    <property type="term" value="F:transcription corepressor activity"/>
    <property type="evidence" value="ECO:0007669"/>
    <property type="project" value="TreeGrafter"/>
</dbReference>
<dbReference type="PANTHER" id="PTHR12766:SF7">
    <property type="entry name" value="DEATH DOMAIN-ASSOCIATED PROTEIN 6"/>
    <property type="match status" value="1"/>
</dbReference>
<comment type="subcellular location">
    <subcellularLocation>
        <location evidence="2">Chromosome</location>
    </subcellularLocation>
    <subcellularLocation>
        <location evidence="3">Cytoplasm</location>
    </subcellularLocation>
    <subcellularLocation>
        <location evidence="1">Nucleus</location>
    </subcellularLocation>
</comment>
<protein>
    <submittedName>
        <fullName evidence="12">Putative histone binding domain of the death-domain associated protein ovary overexpressed</fullName>
    </submittedName>
</protein>
<reference evidence="12" key="1">
    <citation type="submission" date="2019-09" db="EMBL/GenBank/DDBJ databases">
        <title>Organ-specific transcriptomic study of the physiology of the cattle tick, Rhipicephalus microplus.</title>
        <authorList>
            <person name="Tirloni L."/>
            <person name="Braz G."/>
            <person name="Gandara A.C.P."/>
            <person name="Sabadin G.A."/>
            <person name="da Silva R.M."/>
            <person name="Guizzo M.G."/>
            <person name="Machado J.A."/>
            <person name="Costa E.P."/>
            <person name="Gomes H.F."/>
            <person name="Moraes J."/>
            <person name="Mota M.B.S."/>
            <person name="Mesquita R.D."/>
            <person name="Alvarenga P.H."/>
            <person name="Alves F."/>
            <person name="Seixas A."/>
            <person name="da Fonseca R.N."/>
            <person name="Fogaca A."/>
            <person name="Logullo C."/>
            <person name="Tanaka A."/>
            <person name="Daffre S."/>
            <person name="Termignoni C."/>
            <person name="Vaz I.S.Jr."/>
            <person name="Oliveira P.L."/>
            <person name="Ribeiro J.M."/>
        </authorList>
    </citation>
    <scope>NUCLEOTIDE SEQUENCE</scope>
    <source>
        <strain evidence="12">Porto Alegre</strain>
    </source>
</reference>
<evidence type="ECO:0000256" key="2">
    <source>
        <dbReference type="ARBA" id="ARBA00004286"/>
    </source>
</evidence>
<evidence type="ECO:0000256" key="3">
    <source>
        <dbReference type="ARBA" id="ARBA00004496"/>
    </source>
</evidence>
<dbReference type="GO" id="GO:0003713">
    <property type="term" value="F:transcription coactivator activity"/>
    <property type="evidence" value="ECO:0007669"/>
    <property type="project" value="TreeGrafter"/>
</dbReference>
<dbReference type="Gene3D" id="1.10.8.810">
    <property type="entry name" value="Daxx helical bundle domain"/>
    <property type="match status" value="1"/>
</dbReference>
<name>A0A6M2D066_RHIMP</name>